<dbReference type="InterPro" id="IPR046948">
    <property type="entry name" value="ATL20-22-like"/>
</dbReference>
<evidence type="ECO:0000259" key="18">
    <source>
        <dbReference type="PROSITE" id="PS50089"/>
    </source>
</evidence>
<evidence type="ECO:0000256" key="7">
    <source>
        <dbReference type="ARBA" id="ARBA00022723"/>
    </source>
</evidence>
<keyword evidence="9 15" id="KW-0863">Zinc-finger</keyword>
<evidence type="ECO:0000256" key="8">
    <source>
        <dbReference type="ARBA" id="ARBA00022729"/>
    </source>
</evidence>
<evidence type="ECO:0000256" key="11">
    <source>
        <dbReference type="ARBA" id="ARBA00022833"/>
    </source>
</evidence>
<gene>
    <name evidence="19" type="ORF">HAX54_021928</name>
</gene>
<evidence type="ECO:0000256" key="10">
    <source>
        <dbReference type="ARBA" id="ARBA00022786"/>
    </source>
</evidence>
<comment type="subcellular location">
    <subcellularLocation>
        <location evidence="2">Membrane</location>
        <topology evidence="2">Single-pass membrane protein</topology>
    </subcellularLocation>
</comment>
<comment type="similarity">
    <text evidence="14">Belongs to the RING-type zinc finger family. ATL subfamily.</text>
</comment>
<comment type="caution">
    <text evidence="19">The sequence shown here is derived from an EMBL/GenBank/DDBJ whole genome shotgun (WGS) entry which is preliminary data.</text>
</comment>
<sequence length="373" mass="41979">MELQKAIVLFLVFCYLVFRSTTVVARTETCFASACSKYEPLIRFPFRLRNFQSVDCGYPGLNLFCDASSRTILRLPNSSGEFTVQAINYSTQELWLNDPNNCLPQLLLKLNLSSSPFSAVYYQDYTLFNCTVDYTTIKLNPIACLSDLNYTVYATSSMRGVRLLSRSECRLIGTIPVPVQWPFFEQVVSSDLSADIRITWSNPDCRMCESRGGRCRLKNTAFTPEIICENARRIGFPKGARYAIIVGAGVPGMLFLIGLLYFIRGRIMSCRRRAQPIPEFSSAIAPQPIAFTGLDGPTIESYPKTVLGESRRLPKPDDNICPICLAEYQPKETLRTIPECLHCFHADCIDEWLRLNASCPVCRNSPKCVHGTV</sequence>
<dbReference type="SMART" id="SM00184">
    <property type="entry name" value="RING"/>
    <property type="match status" value="1"/>
</dbReference>
<keyword evidence="5" id="KW-0808">Transferase</keyword>
<dbReference type="SUPFAM" id="SSF57850">
    <property type="entry name" value="RING/U-box"/>
    <property type="match status" value="1"/>
</dbReference>
<evidence type="ECO:0000256" key="15">
    <source>
        <dbReference type="PROSITE-ProRule" id="PRU00175"/>
    </source>
</evidence>
<keyword evidence="10" id="KW-0833">Ubl conjugation pathway</keyword>
<keyword evidence="6 16" id="KW-0812">Transmembrane</keyword>
<protein>
    <recommendedName>
        <fullName evidence="4">RING-type E3 ubiquitin transferase</fullName>
        <ecNumber evidence="4">2.3.2.27</ecNumber>
    </recommendedName>
</protein>
<feature type="chain" id="PRO_5045758548" description="RING-type E3 ubiquitin transferase" evidence="17">
    <location>
        <begin position="26"/>
        <end position="373"/>
    </location>
</feature>
<evidence type="ECO:0000313" key="20">
    <source>
        <dbReference type="Proteomes" id="UP000823775"/>
    </source>
</evidence>
<reference evidence="19 20" key="1">
    <citation type="journal article" date="2021" name="BMC Genomics">
        <title>Datura genome reveals duplications of psychoactive alkaloid biosynthetic genes and high mutation rate following tissue culture.</title>
        <authorList>
            <person name="Rajewski A."/>
            <person name="Carter-House D."/>
            <person name="Stajich J."/>
            <person name="Litt A."/>
        </authorList>
    </citation>
    <scope>NUCLEOTIDE SEQUENCE [LARGE SCALE GENOMIC DNA]</scope>
    <source>
        <strain evidence="19">AR-01</strain>
    </source>
</reference>
<evidence type="ECO:0000256" key="5">
    <source>
        <dbReference type="ARBA" id="ARBA00022679"/>
    </source>
</evidence>
<keyword evidence="7" id="KW-0479">Metal-binding</keyword>
<evidence type="ECO:0000256" key="12">
    <source>
        <dbReference type="ARBA" id="ARBA00022989"/>
    </source>
</evidence>
<dbReference type="InterPro" id="IPR001841">
    <property type="entry name" value="Znf_RING"/>
</dbReference>
<dbReference type="Pfam" id="PF13639">
    <property type="entry name" value="zf-RING_2"/>
    <property type="match status" value="1"/>
</dbReference>
<dbReference type="Gene3D" id="3.30.40.10">
    <property type="entry name" value="Zinc/RING finger domain, C3HC4 (zinc finger)"/>
    <property type="match status" value="1"/>
</dbReference>
<dbReference type="PANTHER" id="PTHR46279:SF10">
    <property type="entry name" value="RING-TYPE E3 UBIQUITIN TRANSFERASE"/>
    <property type="match status" value="1"/>
</dbReference>
<keyword evidence="11" id="KW-0862">Zinc</keyword>
<evidence type="ECO:0000256" key="17">
    <source>
        <dbReference type="SAM" id="SignalP"/>
    </source>
</evidence>
<keyword evidence="20" id="KW-1185">Reference proteome</keyword>
<evidence type="ECO:0000256" key="3">
    <source>
        <dbReference type="ARBA" id="ARBA00004906"/>
    </source>
</evidence>
<name>A0ABS8UVX5_DATST</name>
<keyword evidence="13 16" id="KW-0472">Membrane</keyword>
<dbReference type="Proteomes" id="UP000823775">
    <property type="component" value="Unassembled WGS sequence"/>
</dbReference>
<dbReference type="Pfam" id="PF13947">
    <property type="entry name" value="GUB_WAK_bind"/>
    <property type="match status" value="1"/>
</dbReference>
<accession>A0ABS8UVX5</accession>
<keyword evidence="8 17" id="KW-0732">Signal</keyword>
<evidence type="ECO:0000256" key="6">
    <source>
        <dbReference type="ARBA" id="ARBA00022692"/>
    </source>
</evidence>
<evidence type="ECO:0000313" key="19">
    <source>
        <dbReference type="EMBL" id="MCD9638154.1"/>
    </source>
</evidence>
<feature type="transmembrane region" description="Helical" evidence="16">
    <location>
        <begin position="242"/>
        <end position="263"/>
    </location>
</feature>
<keyword evidence="12 16" id="KW-1133">Transmembrane helix</keyword>
<organism evidence="19 20">
    <name type="scientific">Datura stramonium</name>
    <name type="common">Jimsonweed</name>
    <name type="synonym">Common thornapple</name>
    <dbReference type="NCBI Taxonomy" id="4076"/>
    <lineage>
        <taxon>Eukaryota</taxon>
        <taxon>Viridiplantae</taxon>
        <taxon>Streptophyta</taxon>
        <taxon>Embryophyta</taxon>
        <taxon>Tracheophyta</taxon>
        <taxon>Spermatophyta</taxon>
        <taxon>Magnoliopsida</taxon>
        <taxon>eudicotyledons</taxon>
        <taxon>Gunneridae</taxon>
        <taxon>Pentapetalae</taxon>
        <taxon>asterids</taxon>
        <taxon>lamiids</taxon>
        <taxon>Solanales</taxon>
        <taxon>Solanaceae</taxon>
        <taxon>Solanoideae</taxon>
        <taxon>Datureae</taxon>
        <taxon>Datura</taxon>
    </lineage>
</organism>
<dbReference type="PANTHER" id="PTHR46279">
    <property type="entry name" value="RING/U-BOX SUPERFAMILY PROTEIN"/>
    <property type="match status" value="1"/>
</dbReference>
<dbReference type="InterPro" id="IPR013083">
    <property type="entry name" value="Znf_RING/FYVE/PHD"/>
</dbReference>
<dbReference type="PROSITE" id="PS50089">
    <property type="entry name" value="ZF_RING_2"/>
    <property type="match status" value="1"/>
</dbReference>
<evidence type="ECO:0000256" key="1">
    <source>
        <dbReference type="ARBA" id="ARBA00000900"/>
    </source>
</evidence>
<proteinExistence type="inferred from homology"/>
<comment type="catalytic activity">
    <reaction evidence="1">
        <text>S-ubiquitinyl-[E2 ubiquitin-conjugating enzyme]-L-cysteine + [acceptor protein]-L-lysine = [E2 ubiquitin-conjugating enzyme]-L-cysteine + N(6)-ubiquitinyl-[acceptor protein]-L-lysine.</text>
        <dbReference type="EC" id="2.3.2.27"/>
    </reaction>
</comment>
<evidence type="ECO:0000256" key="13">
    <source>
        <dbReference type="ARBA" id="ARBA00023136"/>
    </source>
</evidence>
<dbReference type="EMBL" id="JACEIK010002635">
    <property type="protein sequence ID" value="MCD9638154.1"/>
    <property type="molecule type" value="Genomic_DNA"/>
</dbReference>
<evidence type="ECO:0000256" key="16">
    <source>
        <dbReference type="SAM" id="Phobius"/>
    </source>
</evidence>
<dbReference type="EC" id="2.3.2.27" evidence="4"/>
<feature type="domain" description="RING-type" evidence="18">
    <location>
        <begin position="321"/>
        <end position="363"/>
    </location>
</feature>
<evidence type="ECO:0000256" key="2">
    <source>
        <dbReference type="ARBA" id="ARBA00004167"/>
    </source>
</evidence>
<evidence type="ECO:0000256" key="14">
    <source>
        <dbReference type="ARBA" id="ARBA00024209"/>
    </source>
</evidence>
<dbReference type="CDD" id="cd16461">
    <property type="entry name" value="RING-H2_EL5-like"/>
    <property type="match status" value="1"/>
</dbReference>
<dbReference type="InterPro" id="IPR025287">
    <property type="entry name" value="WAK_GUB"/>
</dbReference>
<comment type="pathway">
    <text evidence="3">Protein modification; protein ubiquitination.</text>
</comment>
<evidence type="ECO:0000256" key="4">
    <source>
        <dbReference type="ARBA" id="ARBA00012483"/>
    </source>
</evidence>
<feature type="signal peptide" evidence="17">
    <location>
        <begin position="1"/>
        <end position="25"/>
    </location>
</feature>
<evidence type="ECO:0000256" key="9">
    <source>
        <dbReference type="ARBA" id="ARBA00022771"/>
    </source>
</evidence>